<evidence type="ECO:0000256" key="3">
    <source>
        <dbReference type="ARBA" id="ARBA00011080"/>
    </source>
</evidence>
<evidence type="ECO:0000313" key="14">
    <source>
        <dbReference type="Proteomes" id="UP000015106"/>
    </source>
</evidence>
<dbReference type="Gene3D" id="3.90.199.10">
    <property type="entry name" value="Topoisomerase II, domain 5"/>
    <property type="match status" value="1"/>
</dbReference>
<dbReference type="GO" id="GO:0003918">
    <property type="term" value="F:DNA topoisomerase type II (double strand cut, ATP-hydrolyzing) activity"/>
    <property type="evidence" value="ECO:0007669"/>
    <property type="project" value="UniProtKB-EC"/>
</dbReference>
<dbReference type="PANTHER" id="PTHR10169">
    <property type="entry name" value="DNA TOPOISOMERASE/GYRASE"/>
    <property type="match status" value="1"/>
</dbReference>
<keyword evidence="7" id="KW-0799">Topoisomerase</keyword>
<dbReference type="Gene3D" id="1.10.268.10">
    <property type="entry name" value="Topoisomerase, domain 3"/>
    <property type="match status" value="1"/>
</dbReference>
<dbReference type="PRINTS" id="PR01158">
    <property type="entry name" value="TOPISMRASEII"/>
</dbReference>
<reference evidence="13" key="2">
    <citation type="submission" date="2018-03" db="EMBL/GenBank/DDBJ databases">
        <title>The Triticum urartu genome reveals the dynamic nature of wheat genome evolution.</title>
        <authorList>
            <person name="Ling H."/>
            <person name="Ma B."/>
            <person name="Shi X."/>
            <person name="Liu H."/>
            <person name="Dong L."/>
            <person name="Sun H."/>
            <person name="Cao Y."/>
            <person name="Gao Q."/>
            <person name="Zheng S."/>
            <person name="Li Y."/>
            <person name="Yu Y."/>
            <person name="Du H."/>
            <person name="Qi M."/>
            <person name="Li Y."/>
            <person name="Yu H."/>
            <person name="Cui Y."/>
            <person name="Wang N."/>
            <person name="Chen C."/>
            <person name="Wu H."/>
            <person name="Zhao Y."/>
            <person name="Zhang J."/>
            <person name="Li Y."/>
            <person name="Zhou W."/>
            <person name="Zhang B."/>
            <person name="Hu W."/>
            <person name="Eijk M."/>
            <person name="Tang J."/>
            <person name="Witsenboer H."/>
            <person name="Zhao S."/>
            <person name="Li Z."/>
            <person name="Zhang A."/>
            <person name="Wang D."/>
            <person name="Liang C."/>
        </authorList>
    </citation>
    <scope>NUCLEOTIDE SEQUENCE [LARGE SCALE GENOMIC DNA]</scope>
    <source>
        <strain evidence="13">cv. G1812</strain>
    </source>
</reference>
<dbReference type="InterPro" id="IPR050634">
    <property type="entry name" value="DNA_Topoisomerase_II"/>
</dbReference>
<keyword evidence="14" id="KW-1185">Reference proteome</keyword>
<keyword evidence="5" id="KW-0547">Nucleotide-binding</keyword>
<dbReference type="InterPro" id="IPR002205">
    <property type="entry name" value="Topo_IIA_dom_A"/>
</dbReference>
<evidence type="ECO:0000256" key="6">
    <source>
        <dbReference type="ARBA" id="ARBA00022840"/>
    </source>
</evidence>
<dbReference type="InterPro" id="IPR001154">
    <property type="entry name" value="TopoII_euk"/>
</dbReference>
<evidence type="ECO:0000256" key="11">
    <source>
        <dbReference type="SAM" id="Coils"/>
    </source>
</evidence>
<evidence type="ECO:0000256" key="7">
    <source>
        <dbReference type="ARBA" id="ARBA00023029"/>
    </source>
</evidence>
<evidence type="ECO:0000256" key="1">
    <source>
        <dbReference type="ARBA" id="ARBA00000185"/>
    </source>
</evidence>
<dbReference type="InterPro" id="IPR013760">
    <property type="entry name" value="Topo_IIA-like_dom_sf"/>
</dbReference>
<keyword evidence="8 10" id="KW-0238">DNA-binding</keyword>
<evidence type="ECO:0000259" key="12">
    <source>
        <dbReference type="PROSITE" id="PS52040"/>
    </source>
</evidence>
<comment type="caution">
    <text evidence="10">Lacks conserved residue(s) required for the propagation of feature annotation.</text>
</comment>
<evidence type="ECO:0000256" key="9">
    <source>
        <dbReference type="ARBA" id="ARBA00023235"/>
    </source>
</evidence>
<dbReference type="InterPro" id="IPR013758">
    <property type="entry name" value="Topo_IIA_A/C_ab"/>
</dbReference>
<keyword evidence="9" id="KW-0413">Isomerase</keyword>
<dbReference type="Gramene" id="TuG1812G0500000659.01.T01">
    <property type="protein sequence ID" value="TuG1812G0500000659.01.T01"/>
    <property type="gene ID" value="TuG1812G0500000659.01"/>
</dbReference>
<dbReference type="GO" id="GO:0003677">
    <property type="term" value="F:DNA binding"/>
    <property type="evidence" value="ECO:0007669"/>
    <property type="project" value="UniProtKB-UniRule"/>
</dbReference>
<comment type="cofactor">
    <cofactor evidence="2">
        <name>Mg(2+)</name>
        <dbReference type="ChEBI" id="CHEBI:18420"/>
    </cofactor>
</comment>
<dbReference type="InterPro" id="IPR013757">
    <property type="entry name" value="Topo_IIA_A_a_sf"/>
</dbReference>
<sequence length="534" mass="60324">MAEADLERSIPSSMVDGLKPGQRKVLFCSFKRNLIEETKVSHLAAYVSEHAAYHHGDQSLAGIIIGMAQDFVGSNNVSLLEPRGQFGTRCLGGEDAADAADIFTRLAPITRLIFSKDDDVLLDYLNEDGKSIEPSWYVPIIPMVLVNGTGIDNGSNSYVPNYNPRDIIANLKRLLNDETVVPMDPWYRGFKGSLKETSSKEAGVTYTITGVIEEVDDTMLKITELPIRCWTADYQEFLESMCPWWHDEDKEPPFLEGISSQCDDDDANVEFDVILSQQNMNVAKQEGLEKKFKLTSRVETTNMQLLDSDGKIRKYDTPEDILKDFFKLRLKFYGRRKEVMLDNIRKELLMPKNKVRFILAVISGDIIVNNRKRAELFLELKQKGYEPFPEEKITAEPVAVGATAVDEAAAGVNASEYEYLFAMTDGTLTPEKIQELIALHKNLEDKVESLCKTTPETLWLRDLAALEKELDVIDAKFEAEEQVRKKAALLKEQRWNTLVKSQKASAPVTDDEDEAFELKHRLLAYNLDGSLSRT</sequence>
<keyword evidence="11" id="KW-0175">Coiled coil</keyword>
<proteinExistence type="inferred from homology"/>
<protein>
    <recommendedName>
        <fullName evidence="4">DNA topoisomerase (ATP-hydrolyzing)</fullName>
        <ecNumber evidence="4">5.6.2.2</ecNumber>
    </recommendedName>
</protein>
<organism evidence="13 14">
    <name type="scientific">Triticum urartu</name>
    <name type="common">Red wild einkorn</name>
    <name type="synonym">Crithodium urartu</name>
    <dbReference type="NCBI Taxonomy" id="4572"/>
    <lineage>
        <taxon>Eukaryota</taxon>
        <taxon>Viridiplantae</taxon>
        <taxon>Streptophyta</taxon>
        <taxon>Embryophyta</taxon>
        <taxon>Tracheophyta</taxon>
        <taxon>Spermatophyta</taxon>
        <taxon>Magnoliopsida</taxon>
        <taxon>Liliopsida</taxon>
        <taxon>Poales</taxon>
        <taxon>Poaceae</taxon>
        <taxon>BOP clade</taxon>
        <taxon>Pooideae</taxon>
        <taxon>Triticodae</taxon>
        <taxon>Triticeae</taxon>
        <taxon>Triticinae</taxon>
        <taxon>Triticum</taxon>
    </lineage>
</organism>
<dbReference type="SUPFAM" id="SSF56719">
    <property type="entry name" value="Type II DNA topoisomerase"/>
    <property type="match status" value="1"/>
</dbReference>
<dbReference type="GO" id="GO:0006265">
    <property type="term" value="P:DNA topological change"/>
    <property type="evidence" value="ECO:0007669"/>
    <property type="project" value="InterPro"/>
</dbReference>
<name>A0A8R7UEI5_TRIUA</name>
<evidence type="ECO:0000256" key="8">
    <source>
        <dbReference type="ARBA" id="ARBA00023125"/>
    </source>
</evidence>
<dbReference type="SMART" id="SM00434">
    <property type="entry name" value="TOP4c"/>
    <property type="match status" value="1"/>
</dbReference>
<feature type="domain" description="Topo IIA-type catalytic" evidence="12">
    <location>
        <begin position="11"/>
        <end position="463"/>
    </location>
</feature>
<dbReference type="PANTHER" id="PTHR10169:SF38">
    <property type="entry name" value="DNA TOPOISOMERASE 2"/>
    <property type="match status" value="1"/>
</dbReference>
<evidence type="ECO:0000256" key="10">
    <source>
        <dbReference type="PROSITE-ProRule" id="PRU01384"/>
    </source>
</evidence>
<accession>A0A8R7UEI5</accession>
<dbReference type="EC" id="5.6.2.2" evidence="4"/>
<dbReference type="FunFam" id="3.90.199.10:FF:000002">
    <property type="entry name" value="DNA topoisomerase 2"/>
    <property type="match status" value="1"/>
</dbReference>
<dbReference type="GO" id="GO:0000712">
    <property type="term" value="P:resolution of meiotic recombination intermediates"/>
    <property type="evidence" value="ECO:0007669"/>
    <property type="project" value="TreeGrafter"/>
</dbReference>
<evidence type="ECO:0000256" key="5">
    <source>
        <dbReference type="ARBA" id="ARBA00022741"/>
    </source>
</evidence>
<dbReference type="EnsemblPlants" id="TuG1812G0500000659.01.T01">
    <property type="protein sequence ID" value="TuG1812G0500000659.01.T01"/>
    <property type="gene ID" value="TuG1812G0500000659.01"/>
</dbReference>
<evidence type="ECO:0000256" key="2">
    <source>
        <dbReference type="ARBA" id="ARBA00001946"/>
    </source>
</evidence>
<keyword evidence="6" id="KW-0067">ATP-binding</keyword>
<feature type="coiled-coil region" evidence="11">
    <location>
        <begin position="433"/>
        <end position="483"/>
    </location>
</feature>
<dbReference type="Gene3D" id="3.30.1360.40">
    <property type="match status" value="1"/>
</dbReference>
<dbReference type="GO" id="GO:0000819">
    <property type="term" value="P:sister chromatid segregation"/>
    <property type="evidence" value="ECO:0007669"/>
    <property type="project" value="TreeGrafter"/>
</dbReference>
<dbReference type="GO" id="GO:0005524">
    <property type="term" value="F:ATP binding"/>
    <property type="evidence" value="ECO:0007669"/>
    <property type="project" value="UniProtKB-KW"/>
</dbReference>
<reference evidence="13" key="3">
    <citation type="submission" date="2022-06" db="UniProtKB">
        <authorList>
            <consortium name="EnsemblPlants"/>
        </authorList>
    </citation>
    <scope>IDENTIFICATION</scope>
</reference>
<dbReference type="Pfam" id="PF00521">
    <property type="entry name" value="DNA_topoisoIV"/>
    <property type="match status" value="1"/>
</dbReference>
<dbReference type="GO" id="GO:0005634">
    <property type="term" value="C:nucleus"/>
    <property type="evidence" value="ECO:0007669"/>
    <property type="project" value="TreeGrafter"/>
</dbReference>
<comment type="catalytic activity">
    <reaction evidence="1">
        <text>ATP-dependent breakage, passage and rejoining of double-stranded DNA.</text>
        <dbReference type="EC" id="5.6.2.2"/>
    </reaction>
</comment>
<reference evidence="14" key="1">
    <citation type="journal article" date="2013" name="Nature">
        <title>Draft genome of the wheat A-genome progenitor Triticum urartu.</title>
        <authorList>
            <person name="Ling H.Q."/>
            <person name="Zhao S."/>
            <person name="Liu D."/>
            <person name="Wang J."/>
            <person name="Sun H."/>
            <person name="Zhang C."/>
            <person name="Fan H."/>
            <person name="Li D."/>
            <person name="Dong L."/>
            <person name="Tao Y."/>
            <person name="Gao C."/>
            <person name="Wu H."/>
            <person name="Li Y."/>
            <person name="Cui Y."/>
            <person name="Guo X."/>
            <person name="Zheng S."/>
            <person name="Wang B."/>
            <person name="Yu K."/>
            <person name="Liang Q."/>
            <person name="Yang W."/>
            <person name="Lou X."/>
            <person name="Chen J."/>
            <person name="Feng M."/>
            <person name="Jian J."/>
            <person name="Zhang X."/>
            <person name="Luo G."/>
            <person name="Jiang Y."/>
            <person name="Liu J."/>
            <person name="Wang Z."/>
            <person name="Sha Y."/>
            <person name="Zhang B."/>
            <person name="Wu H."/>
            <person name="Tang D."/>
            <person name="Shen Q."/>
            <person name="Xue P."/>
            <person name="Zou S."/>
            <person name="Wang X."/>
            <person name="Liu X."/>
            <person name="Wang F."/>
            <person name="Yang Y."/>
            <person name="An X."/>
            <person name="Dong Z."/>
            <person name="Zhang K."/>
            <person name="Zhang X."/>
            <person name="Luo M.C."/>
            <person name="Dvorak J."/>
            <person name="Tong Y."/>
            <person name="Wang J."/>
            <person name="Yang H."/>
            <person name="Li Z."/>
            <person name="Wang D."/>
            <person name="Zhang A."/>
            <person name="Wang J."/>
        </authorList>
    </citation>
    <scope>NUCLEOTIDE SEQUENCE</scope>
    <source>
        <strain evidence="14">cv. G1812</strain>
    </source>
</reference>
<dbReference type="FunFam" id="3.30.1360.40:FF:000003">
    <property type="entry name" value="DNA topoisomerase 2"/>
    <property type="match status" value="1"/>
</dbReference>
<evidence type="ECO:0000313" key="13">
    <source>
        <dbReference type="EnsemblPlants" id="TuG1812G0500000659.01.T01"/>
    </source>
</evidence>
<dbReference type="PROSITE" id="PS52040">
    <property type="entry name" value="TOPO_IIA"/>
    <property type="match status" value="1"/>
</dbReference>
<dbReference type="Proteomes" id="UP000015106">
    <property type="component" value="Chromosome 5"/>
</dbReference>
<evidence type="ECO:0000256" key="4">
    <source>
        <dbReference type="ARBA" id="ARBA00012895"/>
    </source>
</evidence>
<dbReference type="AlphaFoldDB" id="A0A8R7UEI5"/>
<comment type="similarity">
    <text evidence="3">Belongs to the type II topoisomerase family.</text>
</comment>